<evidence type="ECO:0000259" key="15">
    <source>
        <dbReference type="PROSITE" id="PS51686"/>
    </source>
</evidence>
<evidence type="ECO:0000256" key="2">
    <source>
        <dbReference type="ARBA" id="ARBA00004496"/>
    </source>
</evidence>
<dbReference type="InterPro" id="IPR023267">
    <property type="entry name" value="RCMT"/>
</dbReference>
<organism evidence="16 17">
    <name type="scientific">Ligilactobacillus murinus DSM 20452 = NBRC 14221</name>
    <dbReference type="NCBI Taxonomy" id="1423772"/>
    <lineage>
        <taxon>Bacteria</taxon>
        <taxon>Bacillati</taxon>
        <taxon>Bacillota</taxon>
        <taxon>Bacilli</taxon>
        <taxon>Lactobacillales</taxon>
        <taxon>Lactobacillaceae</taxon>
        <taxon>Ligilactobacillus</taxon>
    </lineage>
</organism>
<dbReference type="NCBIfam" id="TIGR00563">
    <property type="entry name" value="rsmB"/>
    <property type="match status" value="1"/>
</dbReference>
<dbReference type="InterPro" id="IPR004573">
    <property type="entry name" value="rRNA_ssu_MeTfrase_B"/>
</dbReference>
<evidence type="ECO:0000256" key="6">
    <source>
        <dbReference type="ARBA" id="ARBA00022552"/>
    </source>
</evidence>
<dbReference type="InterPro" id="IPR018314">
    <property type="entry name" value="RsmB/NOL1/NOP2-like_CS"/>
</dbReference>
<comment type="catalytic activity">
    <reaction evidence="13">
        <text>cytidine(967) in 16S rRNA + S-adenosyl-L-methionine = 5-methylcytidine(967) in 16S rRNA + S-adenosyl-L-homocysteine + H(+)</text>
        <dbReference type="Rhea" id="RHEA:42748"/>
        <dbReference type="Rhea" id="RHEA-COMP:10219"/>
        <dbReference type="Rhea" id="RHEA-COMP:10220"/>
        <dbReference type="ChEBI" id="CHEBI:15378"/>
        <dbReference type="ChEBI" id="CHEBI:57856"/>
        <dbReference type="ChEBI" id="CHEBI:59789"/>
        <dbReference type="ChEBI" id="CHEBI:74483"/>
        <dbReference type="ChEBI" id="CHEBI:82748"/>
        <dbReference type="EC" id="2.1.1.176"/>
    </reaction>
</comment>
<comment type="similarity">
    <text evidence="3 14">Belongs to the class I-like SAM-binding methyltransferase superfamily. RsmB/NOP family.</text>
</comment>
<feature type="active site" description="Nucleophile" evidence="14">
    <location>
        <position position="385"/>
    </location>
</feature>
<dbReference type="FunFam" id="3.40.50.150:FF:000022">
    <property type="entry name" value="Ribosomal RNA small subunit methyltransferase B"/>
    <property type="match status" value="1"/>
</dbReference>
<sequence length="449" mass="49777">MAKKINKTPRYLAVELLEKVEKQGAYSNLALNQTIKQNELSKRDAHLLTNIVYGVIQHKLTLEYYLKPFIKRPNKLQSWVKQLLLTALYQQIYLDNIPKRAIFNETIEIAKVKGHAGVRKFVTGILHAIDRQGLPSLDAIADPIEALSIATSTPRWLVEQLQKEVGVAKTKSILETVNQAPKQTVRVNTKVTTAKALTEQLEAEKLEVTKSSVTPLALQVNTGFIPATEAFKAGQAIVQDESAMLAVESMALKADDQVLDACAAPGGKTTQIAAQLETGQVTSLDIHKHKVALIEQNALRAHVKAQVRALQLDARKASEEFTKASFDKILVDAPCSGIGLLRRKPEVKYEKKYQDSLDLHQIQVSILDAVAPLLKVGGTLTYSTCTILDSENQQTISAFLKAHPEFEQLKTKTAFELKADRKELGLTIYPDDYLSDGFYIATLVKRTEV</sequence>
<dbReference type="PROSITE" id="PS01153">
    <property type="entry name" value="NOL1_NOP2_SUN"/>
    <property type="match status" value="1"/>
</dbReference>
<dbReference type="PROSITE" id="PS51686">
    <property type="entry name" value="SAM_MT_RSMB_NOP"/>
    <property type="match status" value="1"/>
</dbReference>
<keyword evidence="7 14" id="KW-0489">Methyltransferase</keyword>
<feature type="domain" description="SAM-dependent MTase RsmB/NOP-type" evidence="15">
    <location>
        <begin position="173"/>
        <end position="446"/>
    </location>
</feature>
<feature type="binding site" evidence="14">
    <location>
        <position position="313"/>
    </location>
    <ligand>
        <name>S-adenosyl-L-methionine</name>
        <dbReference type="ChEBI" id="CHEBI:59789"/>
    </ligand>
</feature>
<dbReference type="GO" id="GO:0008649">
    <property type="term" value="F:rRNA methyltransferase activity"/>
    <property type="evidence" value="ECO:0007669"/>
    <property type="project" value="InterPro"/>
</dbReference>
<dbReference type="Gene3D" id="1.10.940.10">
    <property type="entry name" value="NusB-like"/>
    <property type="match status" value="1"/>
</dbReference>
<evidence type="ECO:0000256" key="12">
    <source>
        <dbReference type="ARBA" id="ARBA00031088"/>
    </source>
</evidence>
<dbReference type="SUPFAM" id="SSF48013">
    <property type="entry name" value="NusB-like"/>
    <property type="match status" value="1"/>
</dbReference>
<dbReference type="Pfam" id="PF01189">
    <property type="entry name" value="Methyltr_RsmB-F"/>
    <property type="match status" value="1"/>
</dbReference>
<evidence type="ECO:0000256" key="1">
    <source>
        <dbReference type="ARBA" id="ARBA00002724"/>
    </source>
</evidence>
<dbReference type="GO" id="GO:0006355">
    <property type="term" value="P:regulation of DNA-templated transcription"/>
    <property type="evidence" value="ECO:0007669"/>
    <property type="project" value="InterPro"/>
</dbReference>
<evidence type="ECO:0000256" key="7">
    <source>
        <dbReference type="ARBA" id="ARBA00022603"/>
    </source>
</evidence>
<dbReference type="CDD" id="cd02440">
    <property type="entry name" value="AdoMet_MTases"/>
    <property type="match status" value="1"/>
</dbReference>
<dbReference type="InterPro" id="IPR054728">
    <property type="entry name" value="RsmB-like_ferredoxin"/>
</dbReference>
<dbReference type="PRINTS" id="PR02008">
    <property type="entry name" value="RCMTFAMILY"/>
</dbReference>
<dbReference type="RefSeq" id="WP_056959509.1">
    <property type="nucleotide sequence ID" value="NZ_AYYN01000140.1"/>
</dbReference>
<dbReference type="PANTHER" id="PTHR22807:SF53">
    <property type="entry name" value="RIBOSOMAL RNA SMALL SUBUNIT METHYLTRANSFERASE B-RELATED"/>
    <property type="match status" value="1"/>
</dbReference>
<evidence type="ECO:0000256" key="9">
    <source>
        <dbReference type="ARBA" id="ARBA00022691"/>
    </source>
</evidence>
<dbReference type="FunFam" id="1.10.940.10:FF:000006">
    <property type="entry name" value="16S rRNA (Cytosine(967)-C(5))-methyltransferase RsmB"/>
    <property type="match status" value="1"/>
</dbReference>
<evidence type="ECO:0000256" key="10">
    <source>
        <dbReference type="ARBA" id="ARBA00022884"/>
    </source>
</evidence>
<dbReference type="InterPro" id="IPR035926">
    <property type="entry name" value="NusB-like_sf"/>
</dbReference>
<dbReference type="EC" id="2.1.1.176" evidence="4"/>
<dbReference type="Proteomes" id="UP000051612">
    <property type="component" value="Unassembled WGS sequence"/>
</dbReference>
<feature type="binding site" evidence="14">
    <location>
        <begin position="262"/>
        <end position="268"/>
    </location>
    <ligand>
        <name>S-adenosyl-L-methionine</name>
        <dbReference type="ChEBI" id="CHEBI:59789"/>
    </ligand>
</feature>
<dbReference type="AlphaFoldDB" id="A0A0R2B3J2"/>
<dbReference type="EMBL" id="AYYN01000140">
    <property type="protein sequence ID" value="KRM73642.1"/>
    <property type="molecule type" value="Genomic_DNA"/>
</dbReference>
<dbReference type="InterPro" id="IPR001678">
    <property type="entry name" value="MeTrfase_RsmB-F_NOP2_dom"/>
</dbReference>
<keyword evidence="9 14" id="KW-0949">S-adenosyl-L-methionine</keyword>
<dbReference type="PATRIC" id="fig|1423772.3.peg.984"/>
<evidence type="ECO:0000256" key="11">
    <source>
        <dbReference type="ARBA" id="ARBA00030399"/>
    </source>
</evidence>
<dbReference type="PANTHER" id="PTHR22807">
    <property type="entry name" value="NOP2 YEAST -RELATED NOL1/NOP2/FMU SUN DOMAIN-CONTAINING"/>
    <property type="match status" value="1"/>
</dbReference>
<dbReference type="SUPFAM" id="SSF53335">
    <property type="entry name" value="S-adenosyl-L-methionine-dependent methyltransferases"/>
    <property type="match status" value="1"/>
</dbReference>
<evidence type="ECO:0000256" key="13">
    <source>
        <dbReference type="ARBA" id="ARBA00047283"/>
    </source>
</evidence>
<dbReference type="GO" id="GO:0005737">
    <property type="term" value="C:cytoplasm"/>
    <property type="evidence" value="ECO:0007669"/>
    <property type="project" value="UniProtKB-SubCell"/>
</dbReference>
<gene>
    <name evidence="16" type="ORF">FC48_GL000910</name>
</gene>
<dbReference type="Pfam" id="PF01029">
    <property type="entry name" value="NusB"/>
    <property type="match status" value="1"/>
</dbReference>
<accession>A0A0R2B3J2</accession>
<comment type="caution">
    <text evidence="16">The sequence shown here is derived from an EMBL/GenBank/DDBJ whole genome shotgun (WGS) entry which is preliminary data.</text>
</comment>
<keyword evidence="5" id="KW-0963">Cytoplasm</keyword>
<keyword evidence="6" id="KW-0698">rRNA processing</keyword>
<dbReference type="GO" id="GO:0003723">
    <property type="term" value="F:RNA binding"/>
    <property type="evidence" value="ECO:0007669"/>
    <property type="project" value="UniProtKB-UniRule"/>
</dbReference>
<proteinExistence type="inferred from homology"/>
<feature type="binding site" evidence="14">
    <location>
        <position position="332"/>
    </location>
    <ligand>
        <name>S-adenosyl-L-methionine</name>
        <dbReference type="ChEBI" id="CHEBI:59789"/>
    </ligand>
</feature>
<dbReference type="InterPro" id="IPR049560">
    <property type="entry name" value="MeTrfase_RsmB-F_NOP2_cat"/>
</dbReference>
<comment type="subcellular location">
    <subcellularLocation>
        <location evidence="2">Cytoplasm</location>
    </subcellularLocation>
</comment>
<dbReference type="Pfam" id="PF22458">
    <property type="entry name" value="RsmF-B_ferredox"/>
    <property type="match status" value="1"/>
</dbReference>
<dbReference type="InterPro" id="IPR006027">
    <property type="entry name" value="NusB_RsmB_TIM44"/>
</dbReference>
<evidence type="ECO:0000256" key="3">
    <source>
        <dbReference type="ARBA" id="ARBA00007494"/>
    </source>
</evidence>
<dbReference type="Gene3D" id="3.30.70.1170">
    <property type="entry name" value="Sun protein, domain 3"/>
    <property type="match status" value="1"/>
</dbReference>
<evidence type="ECO:0000313" key="17">
    <source>
        <dbReference type="Proteomes" id="UP000051612"/>
    </source>
</evidence>
<evidence type="ECO:0000256" key="5">
    <source>
        <dbReference type="ARBA" id="ARBA00022490"/>
    </source>
</evidence>
<comment type="function">
    <text evidence="1">Specifically methylates the cytosine at position 967 (m5C967) of 16S rRNA.</text>
</comment>
<evidence type="ECO:0000313" key="16">
    <source>
        <dbReference type="EMBL" id="KRM73642.1"/>
    </source>
</evidence>
<dbReference type="NCBIfam" id="NF011494">
    <property type="entry name" value="PRK14902.1"/>
    <property type="match status" value="1"/>
</dbReference>
<evidence type="ECO:0000256" key="8">
    <source>
        <dbReference type="ARBA" id="ARBA00022679"/>
    </source>
</evidence>
<dbReference type="Gene3D" id="3.40.50.150">
    <property type="entry name" value="Vaccinia Virus protein VP39"/>
    <property type="match status" value="1"/>
</dbReference>
<reference evidence="16 17" key="1">
    <citation type="journal article" date="2015" name="Genome Announc.">
        <title>Expanding the biotechnology potential of lactobacilli through comparative genomics of 213 strains and associated genera.</title>
        <authorList>
            <person name="Sun Z."/>
            <person name="Harris H.M."/>
            <person name="McCann A."/>
            <person name="Guo C."/>
            <person name="Argimon S."/>
            <person name="Zhang W."/>
            <person name="Yang X."/>
            <person name="Jeffery I.B."/>
            <person name="Cooney J.C."/>
            <person name="Kagawa T.F."/>
            <person name="Liu W."/>
            <person name="Song Y."/>
            <person name="Salvetti E."/>
            <person name="Wrobel A."/>
            <person name="Rasinkangas P."/>
            <person name="Parkhill J."/>
            <person name="Rea M.C."/>
            <person name="O'Sullivan O."/>
            <person name="Ritari J."/>
            <person name="Douillard F.P."/>
            <person name="Paul Ross R."/>
            <person name="Yang R."/>
            <person name="Briner A.E."/>
            <person name="Felis G.E."/>
            <person name="de Vos W.M."/>
            <person name="Barrangou R."/>
            <person name="Klaenhammer T.R."/>
            <person name="Caufield P.W."/>
            <person name="Cui Y."/>
            <person name="Zhang H."/>
            <person name="O'Toole P.W."/>
        </authorList>
    </citation>
    <scope>NUCLEOTIDE SEQUENCE [LARGE SCALE GENOMIC DNA]</scope>
    <source>
        <strain evidence="16 17">DSM 20452</strain>
    </source>
</reference>
<name>A0A0R2B3J2_9LACO</name>
<protein>
    <recommendedName>
        <fullName evidence="4">16S rRNA (cytosine(967)-C(5))-methyltransferase</fullName>
        <ecNumber evidence="4">2.1.1.176</ecNumber>
    </recommendedName>
    <alternativeName>
        <fullName evidence="11">16S rRNA m5C967 methyltransferase</fullName>
    </alternativeName>
    <alternativeName>
        <fullName evidence="12">rRNA (cytosine-C(5)-)-methyltransferase RsmB</fullName>
    </alternativeName>
</protein>
<dbReference type="InterPro" id="IPR029063">
    <property type="entry name" value="SAM-dependent_MTases_sf"/>
</dbReference>
<evidence type="ECO:0000256" key="14">
    <source>
        <dbReference type="PROSITE-ProRule" id="PRU01023"/>
    </source>
</evidence>
<keyword evidence="10 14" id="KW-0694">RNA-binding</keyword>
<evidence type="ECO:0000256" key="4">
    <source>
        <dbReference type="ARBA" id="ARBA00012140"/>
    </source>
</evidence>
<keyword evidence="8 14" id="KW-0808">Transferase</keyword>
<feature type="binding site" evidence="14">
    <location>
        <position position="285"/>
    </location>
    <ligand>
        <name>S-adenosyl-L-methionine</name>
        <dbReference type="ChEBI" id="CHEBI:59789"/>
    </ligand>
</feature>